<name>A0ABS1NBB8_9ACTN</name>
<protein>
    <submittedName>
        <fullName evidence="2">DUF427 domain-containing protein</fullName>
    </submittedName>
</protein>
<sequence>MVEVDRWHGAHRAEGDRTGIRGEVAFVADTGGGGEPVPVRRRDSGPDRALVWEPSERWVRGTKGGITVVDSRRPILVWEPGRPVPLYAFPREDVRMDLLRESAPPANPTPGATHYDLDTGEAIVPDAAWTYPGEELAGYLSFAWFGRDVLDHWYEEEEEIFVHPRDPHKRVDALPSTRHVQVSIEGTVVADSHSPVLLFETHLPVRYYLPREDVRLDLLTSAELTTRCPYKGVATAYWSWAGGGEVPPGIAWSYPDPLPAVEVIRDRVAFYNEAVDITVDGVRQERPVTGFLTSPER</sequence>
<evidence type="ECO:0000313" key="2">
    <source>
        <dbReference type="EMBL" id="MBL1097378.1"/>
    </source>
</evidence>
<gene>
    <name evidence="2" type="ORF">JK363_11965</name>
</gene>
<reference evidence="2 3" key="1">
    <citation type="submission" date="2021-01" db="EMBL/GenBank/DDBJ databases">
        <title>WGS of actinomycetes isolated from Thailand.</title>
        <authorList>
            <person name="Thawai C."/>
        </authorList>
    </citation>
    <scope>NUCLEOTIDE SEQUENCE [LARGE SCALE GENOMIC DNA]</scope>
    <source>
        <strain evidence="2 3">CA1R205</strain>
    </source>
</reference>
<dbReference type="Pfam" id="PF04248">
    <property type="entry name" value="NTP_transf_9"/>
    <property type="match status" value="2"/>
</dbReference>
<dbReference type="Gene3D" id="2.170.150.40">
    <property type="entry name" value="Domain of unknown function (DUF427)"/>
    <property type="match status" value="2"/>
</dbReference>
<dbReference type="InterPro" id="IPR038694">
    <property type="entry name" value="DUF427_sf"/>
</dbReference>
<organism evidence="2 3">
    <name type="scientific">Streptomyces coffeae</name>
    <dbReference type="NCBI Taxonomy" id="621382"/>
    <lineage>
        <taxon>Bacteria</taxon>
        <taxon>Bacillati</taxon>
        <taxon>Actinomycetota</taxon>
        <taxon>Actinomycetes</taxon>
        <taxon>Kitasatosporales</taxon>
        <taxon>Streptomycetaceae</taxon>
        <taxon>Streptomyces</taxon>
    </lineage>
</organism>
<dbReference type="InterPro" id="IPR007361">
    <property type="entry name" value="DUF427"/>
</dbReference>
<dbReference type="EMBL" id="JAERRF010000006">
    <property type="protein sequence ID" value="MBL1097378.1"/>
    <property type="molecule type" value="Genomic_DNA"/>
</dbReference>
<feature type="domain" description="DUF427" evidence="1">
    <location>
        <begin position="180"/>
        <end position="273"/>
    </location>
</feature>
<dbReference type="PANTHER" id="PTHR34310:SF9">
    <property type="entry name" value="BLR5716 PROTEIN"/>
    <property type="match status" value="1"/>
</dbReference>
<dbReference type="Proteomes" id="UP000634229">
    <property type="component" value="Unassembled WGS sequence"/>
</dbReference>
<feature type="domain" description="DUF427" evidence="1">
    <location>
        <begin position="62"/>
        <end position="142"/>
    </location>
</feature>
<evidence type="ECO:0000313" key="3">
    <source>
        <dbReference type="Proteomes" id="UP000634229"/>
    </source>
</evidence>
<proteinExistence type="predicted"/>
<comment type="caution">
    <text evidence="2">The sequence shown here is derived from an EMBL/GenBank/DDBJ whole genome shotgun (WGS) entry which is preliminary data.</text>
</comment>
<accession>A0ABS1NBB8</accession>
<keyword evidence="3" id="KW-1185">Reference proteome</keyword>
<dbReference type="PANTHER" id="PTHR34310">
    <property type="entry name" value="DUF427 DOMAIN PROTEIN (AFU_ORTHOLOGUE AFUA_3G02220)"/>
    <property type="match status" value="1"/>
</dbReference>
<evidence type="ECO:0000259" key="1">
    <source>
        <dbReference type="Pfam" id="PF04248"/>
    </source>
</evidence>